<reference evidence="1" key="1">
    <citation type="journal article" date="2021" name="Proc. Natl. Acad. Sci. U.S.A.">
        <title>A Catalog of Tens of Thousands of Viruses from Human Metagenomes Reveals Hidden Associations with Chronic Diseases.</title>
        <authorList>
            <person name="Tisza M.J."/>
            <person name="Buck C.B."/>
        </authorList>
    </citation>
    <scope>NUCLEOTIDE SEQUENCE</scope>
    <source>
        <strain evidence="1">CtAFE3</strain>
    </source>
</reference>
<name>A0A8S5S705_9CAUD</name>
<evidence type="ECO:0000313" key="1">
    <source>
        <dbReference type="EMBL" id="DAF46694.1"/>
    </source>
</evidence>
<organism evidence="1">
    <name type="scientific">Siphoviridae sp. ctAFE3</name>
    <dbReference type="NCBI Taxonomy" id="2827796"/>
    <lineage>
        <taxon>Viruses</taxon>
        <taxon>Duplodnaviria</taxon>
        <taxon>Heunggongvirae</taxon>
        <taxon>Uroviricota</taxon>
        <taxon>Caudoviricetes</taxon>
    </lineage>
</organism>
<proteinExistence type="predicted"/>
<protein>
    <submittedName>
        <fullName evidence="1">Uncharacterized protein</fullName>
    </submittedName>
</protein>
<dbReference type="EMBL" id="BK032542">
    <property type="protein sequence ID" value="DAF46694.1"/>
    <property type="molecule type" value="Genomic_DNA"/>
</dbReference>
<accession>A0A8S5S705</accession>
<sequence length="66" mass="7850">MKIRILREFADIHTSQLYSVGDEFEVSEERYEEMLENLSEYGKDFLEKIEEATIEEEVAEDETVQD</sequence>